<evidence type="ECO:0000313" key="1">
    <source>
        <dbReference type="EMBL" id="GAT91419.1"/>
    </source>
</evidence>
<dbReference type="VEuPathDB" id="AmoebaDB:EHI_151720"/>
<dbReference type="InterPro" id="IPR029058">
    <property type="entry name" value="AB_hydrolase_fold"/>
</dbReference>
<dbReference type="Gene3D" id="3.40.50.1820">
    <property type="entry name" value="alpha/beta hydrolase"/>
    <property type="match status" value="1"/>
</dbReference>
<dbReference type="Proteomes" id="UP000078387">
    <property type="component" value="Unassembled WGS sequence"/>
</dbReference>
<dbReference type="VEuPathDB" id="AmoebaDB:EHI8A_000110"/>
<dbReference type="EMBL" id="BDEQ01000001">
    <property type="protein sequence ID" value="GAT91419.1"/>
    <property type="molecule type" value="Genomic_DNA"/>
</dbReference>
<dbReference type="SUPFAM" id="SSF53474">
    <property type="entry name" value="alpha/beta-Hydrolases"/>
    <property type="match status" value="1"/>
</dbReference>
<dbReference type="AlphaFoldDB" id="A0A5K1UU69"/>
<organism evidence="1 2">
    <name type="scientific">Entamoeba histolytica</name>
    <dbReference type="NCBI Taxonomy" id="5759"/>
    <lineage>
        <taxon>Eukaryota</taxon>
        <taxon>Amoebozoa</taxon>
        <taxon>Evosea</taxon>
        <taxon>Archamoebae</taxon>
        <taxon>Mastigamoebida</taxon>
        <taxon>Entamoebidae</taxon>
        <taxon>Entamoeba</taxon>
    </lineage>
</organism>
<name>A0A5K1UU69_ENTHI</name>
<reference evidence="1 2" key="1">
    <citation type="submission" date="2016-05" db="EMBL/GenBank/DDBJ databases">
        <title>First whole genome sequencing of Entamoeba histolytica HM1:IMSS-clone-6.</title>
        <authorList>
            <person name="Mukherjee Avik.K."/>
            <person name="Izumyama S."/>
            <person name="Nakada-Tsukui K."/>
            <person name="Nozaki T."/>
        </authorList>
    </citation>
    <scope>NUCLEOTIDE SEQUENCE [LARGE SCALE GENOMIC DNA]</scope>
    <source>
        <strain evidence="1 2">HM1:IMSS clone 6</strain>
    </source>
</reference>
<dbReference type="VEuPathDB" id="AmoebaDB:KM1_000690"/>
<evidence type="ECO:0000313" key="2">
    <source>
        <dbReference type="Proteomes" id="UP000078387"/>
    </source>
</evidence>
<evidence type="ECO:0008006" key="3">
    <source>
        <dbReference type="Google" id="ProtNLM"/>
    </source>
</evidence>
<dbReference type="PANTHER" id="PTHR12277">
    <property type="entry name" value="ALPHA/BETA HYDROLASE DOMAIN-CONTAINING PROTEIN"/>
    <property type="match status" value="1"/>
</dbReference>
<dbReference type="VEuPathDB" id="AmoebaDB:EHI5A_000340"/>
<protein>
    <recommendedName>
        <fullName evidence="3">Serine aminopeptidase S33 domain-containing protein</fullName>
    </recommendedName>
</protein>
<dbReference type="OMA" id="NRIEINT"/>
<proteinExistence type="predicted"/>
<comment type="caution">
    <text evidence="1">The sequence shown here is derived from an EMBL/GenBank/DDBJ whole genome shotgun (WGS) entry which is preliminary data.</text>
</comment>
<dbReference type="PANTHER" id="PTHR12277:SF81">
    <property type="entry name" value="PROTEIN ABHD13"/>
    <property type="match status" value="1"/>
</dbReference>
<gene>
    <name evidence="1" type="ORF">CL6EHI_151720</name>
</gene>
<sequence length="454" mass="53763">MNKQYEYILEHTPKECTYDENLHGLIMVPIEGFEPIPVRFILSKENPYNFTFFVFHSAEKDIKEIEEEMKMVTKIFKARCISFDYPGYGLNKNKKDMDLILMVDVVLKRINERGYREDRIILFGYEHGCGPALQYATVLAERKKEKLSLEGSGIILFYPLDTIPLGVDYHFPKFFNSVQNVVYFRVLMMIPKRDSYFTSLNQLRKIEYEDHEWRERVEVCVHSFSRLKPTSLNKAKILKLLESTNPWFKKLDNQINKYKHGKISISMVITTVMKVNKKIPSLPIHNDFFIMQFLERNNLEDFIPIFEERKIYSVVYTLMGNLETNILVEENKAMLDKFSKVVRQYRQFVSKDWDLLRKDVLCETLNRIDIGTNILIKQKSTLHQLKQSSINIPNEIEMDQFSTKTSKSEKFKIPKWAKGIECNFETFTYQSVNFSDYFSYRDSLKARHLNSLSK</sequence>
<dbReference type="VEuPathDB" id="AmoebaDB:EHI7A_000340"/>
<accession>A0A5K1UU69</accession>